<dbReference type="InterPro" id="IPR036291">
    <property type="entry name" value="NAD(P)-bd_dom_sf"/>
</dbReference>
<reference evidence="5" key="1">
    <citation type="submission" date="2021-01" db="EMBL/GenBank/DDBJ databases">
        <authorList>
            <person name="Corre E."/>
            <person name="Pelletier E."/>
            <person name="Niang G."/>
            <person name="Scheremetjew M."/>
            <person name="Finn R."/>
            <person name="Kale V."/>
            <person name="Holt S."/>
            <person name="Cochrane G."/>
            <person name="Meng A."/>
            <person name="Brown T."/>
            <person name="Cohen L."/>
        </authorList>
    </citation>
    <scope>NUCLEOTIDE SEQUENCE</scope>
    <source>
        <strain evidence="5">CCMP127</strain>
    </source>
</reference>
<dbReference type="SUPFAM" id="SSF51735">
    <property type="entry name" value="NAD(P)-binding Rossmann-fold domains"/>
    <property type="match status" value="1"/>
</dbReference>
<evidence type="ECO:0000256" key="3">
    <source>
        <dbReference type="ARBA" id="ARBA00023239"/>
    </source>
</evidence>
<dbReference type="AlphaFoldDB" id="A0A7S3P689"/>
<dbReference type="InterPro" id="IPR005888">
    <property type="entry name" value="dTDP_Gluc_deHydtase"/>
</dbReference>
<evidence type="ECO:0000256" key="2">
    <source>
        <dbReference type="ARBA" id="ARBA00023027"/>
    </source>
</evidence>
<proteinExistence type="predicted"/>
<feature type="domain" description="NAD(P)-binding" evidence="4">
    <location>
        <begin position="14"/>
        <end position="321"/>
    </location>
</feature>
<dbReference type="Gene3D" id="3.90.25.10">
    <property type="entry name" value="UDP-galactose 4-epimerase, domain 1"/>
    <property type="match status" value="1"/>
</dbReference>
<keyword evidence="2" id="KW-0520">NAD</keyword>
<evidence type="ECO:0000313" key="5">
    <source>
        <dbReference type="EMBL" id="CAE0407832.1"/>
    </source>
</evidence>
<sequence length="373" mass="42376">MAPADEDYVPKNIMVTGGAGFIASHVAILLCEKYPQYNIVVYDCLDYCACLANLESVAEKPNFKFVKGDIASPDLVSYVLREENIDTILHFAAQTHVDNSFGNSFAFTQTNIYGTHVLLESAKCCPTLRRFVHVSTDEVYGEGEDFETDPMSEEHVLEPTNPYAATKAGAEFLVKSYFRSFKLPCLITRGNNVYGPHQFPEKLIPKFTNQLLKGFPLTIHGDGTNTRNFLYVKDVANAFDIILHKGCAGHVYNIGGKNEVANIDVARTLLKIFGLENEESKWIKHVQDRKFNDLRYTINSTKLHELGWVEGMSWEQGLRETVEWYKKYTYRYGNIEAALVAHPRMLNTKNDDMEEERLKDRLLKTTLSEDKEG</sequence>
<protein>
    <recommendedName>
        <fullName evidence="4">NAD(P)-binding domain-containing protein</fullName>
    </recommendedName>
</protein>
<dbReference type="FunFam" id="3.40.50.720:FF:000304">
    <property type="entry name" value="UDP-glucose 4,6-dehydratase"/>
    <property type="match status" value="1"/>
</dbReference>
<dbReference type="CDD" id="cd05246">
    <property type="entry name" value="dTDP_GD_SDR_e"/>
    <property type="match status" value="1"/>
</dbReference>
<keyword evidence="3" id="KW-0456">Lyase</keyword>
<dbReference type="Gene3D" id="3.40.50.720">
    <property type="entry name" value="NAD(P)-binding Rossmann-like Domain"/>
    <property type="match status" value="1"/>
</dbReference>
<comment type="cofactor">
    <cofactor evidence="1">
        <name>NAD(+)</name>
        <dbReference type="ChEBI" id="CHEBI:57540"/>
    </cofactor>
</comment>
<evidence type="ECO:0000256" key="1">
    <source>
        <dbReference type="ARBA" id="ARBA00001911"/>
    </source>
</evidence>
<accession>A0A7S3P689</accession>
<dbReference type="GO" id="GO:0008460">
    <property type="term" value="F:dTDP-glucose 4,6-dehydratase activity"/>
    <property type="evidence" value="ECO:0007669"/>
    <property type="project" value="InterPro"/>
</dbReference>
<dbReference type="InterPro" id="IPR016040">
    <property type="entry name" value="NAD(P)-bd_dom"/>
</dbReference>
<dbReference type="PANTHER" id="PTHR43000">
    <property type="entry name" value="DTDP-D-GLUCOSE 4,6-DEHYDRATASE-RELATED"/>
    <property type="match status" value="1"/>
</dbReference>
<dbReference type="Pfam" id="PF16363">
    <property type="entry name" value="GDP_Man_Dehyd"/>
    <property type="match status" value="1"/>
</dbReference>
<name>A0A7S3P689_9STRA</name>
<dbReference type="GO" id="GO:0009225">
    <property type="term" value="P:nucleotide-sugar metabolic process"/>
    <property type="evidence" value="ECO:0007669"/>
    <property type="project" value="InterPro"/>
</dbReference>
<dbReference type="EMBL" id="HBIM01006613">
    <property type="protein sequence ID" value="CAE0407832.1"/>
    <property type="molecule type" value="Transcribed_RNA"/>
</dbReference>
<organism evidence="5">
    <name type="scientific">Amphora coffeiformis</name>
    <dbReference type="NCBI Taxonomy" id="265554"/>
    <lineage>
        <taxon>Eukaryota</taxon>
        <taxon>Sar</taxon>
        <taxon>Stramenopiles</taxon>
        <taxon>Ochrophyta</taxon>
        <taxon>Bacillariophyta</taxon>
        <taxon>Bacillariophyceae</taxon>
        <taxon>Bacillariophycidae</taxon>
        <taxon>Thalassiophysales</taxon>
        <taxon>Catenulaceae</taxon>
        <taxon>Amphora</taxon>
    </lineage>
</organism>
<gene>
    <name evidence="5" type="ORF">ACOF00016_LOCUS5620</name>
</gene>
<evidence type="ECO:0000259" key="4">
    <source>
        <dbReference type="Pfam" id="PF16363"/>
    </source>
</evidence>